<gene>
    <name evidence="1" type="ORF">DYY88_04925</name>
</gene>
<reference evidence="1 2" key="1">
    <citation type="submission" date="2018-11" db="EMBL/GenBank/DDBJ databases">
        <title>Whole genome sequencing of an environmental sample.</title>
        <authorList>
            <person name="Sarangi A.N."/>
            <person name="Singh D."/>
            <person name="Tripathy S."/>
        </authorList>
    </citation>
    <scope>NUCLEOTIDE SEQUENCE [LARGE SCALE GENOMIC DNA]</scope>
    <source>
        <strain evidence="1 2">Lakshadweep</strain>
    </source>
</reference>
<organism evidence="1 2">
    <name type="scientific">Leptolyngbya iicbica LK</name>
    <dbReference type="NCBI Taxonomy" id="2294035"/>
    <lineage>
        <taxon>Bacteria</taxon>
        <taxon>Bacillati</taxon>
        <taxon>Cyanobacteriota</taxon>
        <taxon>Cyanophyceae</taxon>
        <taxon>Leptolyngbyales</taxon>
        <taxon>Leptolyngbyaceae</taxon>
        <taxon>Leptolyngbya group</taxon>
        <taxon>Leptolyngbya</taxon>
        <taxon>Leptolyngbya iicbica</taxon>
    </lineage>
</organism>
<dbReference type="RefSeq" id="WP_130199321.1">
    <property type="nucleotide sequence ID" value="NZ_QVFV01000001.1"/>
</dbReference>
<evidence type="ECO:0000313" key="2">
    <source>
        <dbReference type="Proteomes" id="UP000292459"/>
    </source>
</evidence>
<dbReference type="EMBL" id="QVFV01000001">
    <property type="protein sequence ID" value="RZM82583.1"/>
    <property type="molecule type" value="Genomic_DNA"/>
</dbReference>
<protein>
    <submittedName>
        <fullName evidence="1">Uncharacterized protein</fullName>
    </submittedName>
</protein>
<dbReference type="Proteomes" id="UP000292459">
    <property type="component" value="Unassembled WGS sequence"/>
</dbReference>
<comment type="caution">
    <text evidence="1">The sequence shown here is derived from an EMBL/GenBank/DDBJ whole genome shotgun (WGS) entry which is preliminary data.</text>
</comment>
<evidence type="ECO:0000313" key="1">
    <source>
        <dbReference type="EMBL" id="RZM82583.1"/>
    </source>
</evidence>
<dbReference type="OrthoDB" id="530574at2"/>
<sequence length="174" mass="19575">MNRLTAWQRHWQTRWGRSRPFQRWRLWGVLILGLALGPSLTSCREDAIAAPRSVAIDQTWELTLGNVVEGFRVVAGLGDVTMQLRGARVRAPFDGEVQPSADGPDCIFFASPEVPAYLFRFCGLMNPRVGEVEAGDSLGRSQYLHFTTMRRQPDGTWAIVEPSTGVLERSLQRF</sequence>
<keyword evidence="2" id="KW-1185">Reference proteome</keyword>
<accession>A0A4Q7EGZ1</accession>
<name>A0A4Q7EGZ1_9CYAN</name>
<dbReference type="AlphaFoldDB" id="A0A4Q7EGZ1"/>
<proteinExistence type="predicted"/>